<dbReference type="Proteomes" id="UP000237000">
    <property type="component" value="Unassembled WGS sequence"/>
</dbReference>
<evidence type="ECO:0000256" key="1">
    <source>
        <dbReference type="ARBA" id="ARBA00009995"/>
    </source>
</evidence>
<reference evidence="8" key="1">
    <citation type="submission" date="2016-06" db="EMBL/GenBank/DDBJ databases">
        <title>Parallel loss of symbiosis genes in relatives of nitrogen-fixing non-legume Parasponia.</title>
        <authorList>
            <person name="Van Velzen R."/>
            <person name="Holmer R."/>
            <person name="Bu F."/>
            <person name="Rutten L."/>
            <person name="Van Zeijl A."/>
            <person name="Liu W."/>
            <person name="Santuari L."/>
            <person name="Cao Q."/>
            <person name="Sharma T."/>
            <person name="Shen D."/>
            <person name="Roswanjaya Y."/>
            <person name="Wardhani T."/>
            <person name="Kalhor M.S."/>
            <person name="Jansen J."/>
            <person name="Van den Hoogen J."/>
            <person name="Gungor B."/>
            <person name="Hartog M."/>
            <person name="Hontelez J."/>
            <person name="Verver J."/>
            <person name="Yang W.-C."/>
            <person name="Schijlen E."/>
            <person name="Repin R."/>
            <person name="Schilthuizen M."/>
            <person name="Schranz E."/>
            <person name="Heidstra R."/>
            <person name="Miyata K."/>
            <person name="Fedorova E."/>
            <person name="Kohlen W."/>
            <person name="Bisseling T."/>
            <person name="Smit S."/>
            <person name="Geurts R."/>
        </authorList>
    </citation>
    <scope>NUCLEOTIDE SEQUENCE [LARGE SCALE GENOMIC DNA]</scope>
    <source>
        <strain evidence="8">cv. RG33-2</strain>
    </source>
</reference>
<dbReference type="EMBL" id="JXTC01000007">
    <property type="protein sequence ID" value="POO01815.1"/>
    <property type="molecule type" value="Genomic_DNA"/>
</dbReference>
<dbReference type="GO" id="GO:0035251">
    <property type="term" value="F:UDP-glucosyltransferase activity"/>
    <property type="evidence" value="ECO:0007669"/>
    <property type="project" value="TreeGrafter"/>
</dbReference>
<dbReference type="OrthoDB" id="5835829at2759"/>
<dbReference type="PANTHER" id="PTHR48047:SF182">
    <property type="entry name" value="GLYCOSYLTRANSFERASE"/>
    <property type="match status" value="1"/>
</dbReference>
<name>A0A2P5FVL5_TREOI</name>
<evidence type="ECO:0000313" key="7">
    <source>
        <dbReference type="EMBL" id="POO01815.1"/>
    </source>
</evidence>
<keyword evidence="8" id="KW-1185">Reference proteome</keyword>
<organism evidence="7 8">
    <name type="scientific">Trema orientale</name>
    <name type="common">Charcoal tree</name>
    <name type="synonym">Celtis orientalis</name>
    <dbReference type="NCBI Taxonomy" id="63057"/>
    <lineage>
        <taxon>Eukaryota</taxon>
        <taxon>Viridiplantae</taxon>
        <taxon>Streptophyta</taxon>
        <taxon>Embryophyta</taxon>
        <taxon>Tracheophyta</taxon>
        <taxon>Spermatophyta</taxon>
        <taxon>Magnoliopsida</taxon>
        <taxon>eudicotyledons</taxon>
        <taxon>Gunneridae</taxon>
        <taxon>Pentapetalae</taxon>
        <taxon>rosids</taxon>
        <taxon>fabids</taxon>
        <taxon>Rosales</taxon>
        <taxon>Cannabaceae</taxon>
        <taxon>Trema</taxon>
    </lineage>
</organism>
<proteinExistence type="inferred from homology"/>
<dbReference type="AlphaFoldDB" id="A0A2P5FVL5"/>
<evidence type="ECO:0000313" key="8">
    <source>
        <dbReference type="Proteomes" id="UP000237000"/>
    </source>
</evidence>
<dbReference type="InterPro" id="IPR002213">
    <property type="entry name" value="UDP_glucos_trans"/>
</dbReference>
<comment type="caution">
    <text evidence="7">The sequence shown here is derived from an EMBL/GenBank/DDBJ whole genome shotgun (WGS) entry which is preliminary data.</text>
</comment>
<comment type="similarity">
    <text evidence="1 4">Belongs to the UDP-glycosyltransferase family.</text>
</comment>
<feature type="domain" description="Glycosyltransferase N-terminal" evidence="6">
    <location>
        <begin position="8"/>
        <end position="249"/>
    </location>
</feature>
<dbReference type="Pfam" id="PF00201">
    <property type="entry name" value="UDPGT"/>
    <property type="match status" value="1"/>
</dbReference>
<gene>
    <name evidence="7" type="ORF">TorRG33x02_025920</name>
</gene>
<sequence length="494" mass="55375">MASESNQLHFVMIPFMAPGHLIPMADMARLLAEHGVMVTVVTTPVNASRIKPIIDRATAKSCLQIQLVQLTLPLHEAGLPEGCESFELVPSRNLYRNFFSALSKLQQPIEQLLKELTPSPNCIIADRHLSWTAEIAKKIRIPRVLFDGMSSFALLCTHNIRKSRVHESVPKSTPFVVPDMPHQVEFTIDQLPGELHPSSEDVKDIHKKITESEEGAYGFVVNSFEELESGYIEGCKKEKGDRVWCIGPVSLFNKTELDKAQRGNNIAAIDENQCLKWLDSWPKNSVIYACFGSLNRLLLPQLVELGLGLESSNRPFIWVVRGNNTQELEKWIVESGFEQRTKSRGLLIYGWAPQVLILSHPSVGGFLTHCGWNSTLEGVTCGKPMITWPLFADQFYNEKLVVQVLRVGESVGVKSVVPLGKEEEFGVLVKRGDVKEAIDKVMDGGKEGEERRERAKKLEEKAKKAIEEGGSSYLNMKLFIEDIRKLDICDLAML</sequence>
<dbReference type="PANTHER" id="PTHR48047">
    <property type="entry name" value="GLYCOSYLTRANSFERASE"/>
    <property type="match status" value="1"/>
</dbReference>
<dbReference type="SUPFAM" id="SSF53756">
    <property type="entry name" value="UDP-Glycosyltransferase/glycogen phosphorylase"/>
    <property type="match status" value="1"/>
</dbReference>
<protein>
    <recommendedName>
        <fullName evidence="5">Glycosyltransferase</fullName>
        <ecNumber evidence="5">2.4.1.-</ecNumber>
    </recommendedName>
</protein>
<evidence type="ECO:0000259" key="6">
    <source>
        <dbReference type="Pfam" id="PF26168"/>
    </source>
</evidence>
<dbReference type="InterPro" id="IPR058980">
    <property type="entry name" value="Glyco_transf_N"/>
</dbReference>
<evidence type="ECO:0000256" key="3">
    <source>
        <dbReference type="ARBA" id="ARBA00022679"/>
    </source>
</evidence>
<dbReference type="FunFam" id="3.40.50.2000:FF:000071">
    <property type="entry name" value="Glycosyltransferase"/>
    <property type="match status" value="1"/>
</dbReference>
<evidence type="ECO:0000256" key="2">
    <source>
        <dbReference type="ARBA" id="ARBA00022676"/>
    </source>
</evidence>
<evidence type="ECO:0000256" key="5">
    <source>
        <dbReference type="RuleBase" id="RU362057"/>
    </source>
</evidence>
<dbReference type="Pfam" id="PF26168">
    <property type="entry name" value="Glyco_transf_N"/>
    <property type="match status" value="1"/>
</dbReference>
<keyword evidence="3 4" id="KW-0808">Transferase</keyword>
<dbReference type="InterPro" id="IPR035595">
    <property type="entry name" value="UDP_glycos_trans_CS"/>
</dbReference>
<dbReference type="STRING" id="63057.A0A2P5FVL5"/>
<keyword evidence="2 4" id="KW-0328">Glycosyltransferase</keyword>
<dbReference type="PROSITE" id="PS00375">
    <property type="entry name" value="UDPGT"/>
    <property type="match status" value="1"/>
</dbReference>
<dbReference type="Gene3D" id="3.40.50.2000">
    <property type="entry name" value="Glycogen Phosphorylase B"/>
    <property type="match status" value="2"/>
</dbReference>
<dbReference type="CDD" id="cd03784">
    <property type="entry name" value="GT1_Gtf-like"/>
    <property type="match status" value="1"/>
</dbReference>
<dbReference type="InParanoid" id="A0A2P5FVL5"/>
<accession>A0A2P5FVL5</accession>
<dbReference type="EC" id="2.4.1.-" evidence="5"/>
<evidence type="ECO:0000256" key="4">
    <source>
        <dbReference type="RuleBase" id="RU003718"/>
    </source>
</evidence>
<dbReference type="FunFam" id="3.40.50.2000:FF:000047">
    <property type="entry name" value="Glycosyltransferase"/>
    <property type="match status" value="1"/>
</dbReference>